<feature type="transmembrane region" description="Helical" evidence="8">
    <location>
        <begin position="215"/>
        <end position="237"/>
    </location>
</feature>
<keyword evidence="2" id="KW-1003">Cell membrane</keyword>
<dbReference type="PANTHER" id="PTHR33908">
    <property type="entry name" value="MANNOSYLTRANSFERASE YKCB-RELATED"/>
    <property type="match status" value="1"/>
</dbReference>
<dbReference type="Proteomes" id="UP000034799">
    <property type="component" value="Unassembled WGS sequence"/>
</dbReference>
<feature type="transmembrane region" description="Helical" evidence="8">
    <location>
        <begin position="450"/>
        <end position="469"/>
    </location>
</feature>
<feature type="transmembrane region" description="Helical" evidence="8">
    <location>
        <begin position="170"/>
        <end position="195"/>
    </location>
</feature>
<comment type="subcellular location">
    <subcellularLocation>
        <location evidence="1">Cell membrane</location>
        <topology evidence="1">Multi-pass membrane protein</topology>
    </subcellularLocation>
</comment>
<evidence type="ECO:0000313" key="10">
    <source>
        <dbReference type="Proteomes" id="UP000034799"/>
    </source>
</evidence>
<dbReference type="GO" id="GO:0005886">
    <property type="term" value="C:plasma membrane"/>
    <property type="evidence" value="ECO:0007669"/>
    <property type="project" value="UniProtKB-SubCell"/>
</dbReference>
<evidence type="ECO:0000256" key="7">
    <source>
        <dbReference type="ARBA" id="ARBA00023136"/>
    </source>
</evidence>
<feature type="transmembrane region" description="Helical" evidence="8">
    <location>
        <begin position="371"/>
        <end position="388"/>
    </location>
</feature>
<dbReference type="AlphaFoldDB" id="A0A0G0MYW9"/>
<feature type="transmembrane region" description="Helical" evidence="8">
    <location>
        <begin position="60"/>
        <end position="83"/>
    </location>
</feature>
<evidence type="ECO:0000256" key="1">
    <source>
        <dbReference type="ARBA" id="ARBA00004651"/>
    </source>
</evidence>
<evidence type="ECO:0008006" key="11">
    <source>
        <dbReference type="Google" id="ProtNLM"/>
    </source>
</evidence>
<evidence type="ECO:0000256" key="2">
    <source>
        <dbReference type="ARBA" id="ARBA00022475"/>
    </source>
</evidence>
<feature type="transmembrane region" description="Helical" evidence="8">
    <location>
        <begin position="116"/>
        <end position="134"/>
    </location>
</feature>
<keyword evidence="4" id="KW-0808">Transferase</keyword>
<keyword evidence="7 8" id="KW-0472">Membrane</keyword>
<comment type="caution">
    <text evidence="9">The sequence shown here is derived from an EMBL/GenBank/DDBJ whole genome shotgun (WGS) entry which is preliminary data.</text>
</comment>
<evidence type="ECO:0000256" key="8">
    <source>
        <dbReference type="SAM" id="Phobius"/>
    </source>
</evidence>
<protein>
    <recommendedName>
        <fullName evidence="11">Glycosyltransferase RgtA/B/C/D-like domain-containing protein</fullName>
    </recommendedName>
</protein>
<dbReference type="GO" id="GO:0016763">
    <property type="term" value="F:pentosyltransferase activity"/>
    <property type="evidence" value="ECO:0007669"/>
    <property type="project" value="TreeGrafter"/>
</dbReference>
<sequence>MTLGKVKINLSSQAKTALLIVLINVVILSIVALFRYAVYDEKLYLHETVMISELLKQGKWIASYGVGLHGFLFKLPVALAFLITGPSVYVATLFHIILASSASGIFYLIVSRFIKLGKWSIVALGLLLLNYQFLSWSLTYHREIPVVFAFLLFLYFLLRDNKGFLLKGFLLMLVLDAKEYVFFTLLPALFIYEVIVNFEEIKHFFANWFQLLKKAAFLLSPSVIYLYLMFFTSAIPVNMFNASILGLTDSHFSYQFQQALPESGLSDGTTNKNTNFSYTVSKKIEDLIEQKIDKKEEAKNSSESSSLSVNNNEEECETGSLRALVLFIGYIEKFFYTSIFSIQGIPLVVLVPSLIASIYLFINWFKERKGLLFLNLFYWSYLVLYIVRVSHHRYLLPIIPIGIIFFLLFLDEYLKQKKDFKVYIIVTMSLLIIVSFISVFYQDLGDSKGLFNILLTFLVTGLFGGLFYFKKYKELFIKLILGTLIGALIFINSYALLTKNQIYKSLTWGANGEADKIAKMVDPKDIVFIDCESGTISEVTYLLNVYRGTNYLPIEWHWKLDKNKINRSLDAVEPTTDLWYGIDMSNLRNFKSTIKQKKITKIILLESQVEGQKFPLEEYIDDLKKEKWLSLERVEQLKNKKVYVFEVKI</sequence>
<dbReference type="STRING" id="1619100.UT34_C0002G0258"/>
<feature type="transmembrane region" description="Helical" evidence="8">
    <location>
        <begin position="17"/>
        <end position="39"/>
    </location>
</feature>
<dbReference type="PANTHER" id="PTHR33908:SF11">
    <property type="entry name" value="MEMBRANE PROTEIN"/>
    <property type="match status" value="1"/>
</dbReference>
<dbReference type="GO" id="GO:0009103">
    <property type="term" value="P:lipopolysaccharide biosynthetic process"/>
    <property type="evidence" value="ECO:0007669"/>
    <property type="project" value="UniProtKB-ARBA"/>
</dbReference>
<name>A0A0G0MYW9_9BACT</name>
<evidence type="ECO:0000256" key="3">
    <source>
        <dbReference type="ARBA" id="ARBA00022676"/>
    </source>
</evidence>
<keyword evidence="6 8" id="KW-1133">Transmembrane helix</keyword>
<accession>A0A0G0MYW9</accession>
<proteinExistence type="predicted"/>
<evidence type="ECO:0000313" key="9">
    <source>
        <dbReference type="EMBL" id="KKR05751.1"/>
    </source>
</evidence>
<reference evidence="9 10" key="1">
    <citation type="journal article" date="2015" name="Nature">
        <title>rRNA introns, odd ribosomes, and small enigmatic genomes across a large radiation of phyla.</title>
        <authorList>
            <person name="Brown C.T."/>
            <person name="Hug L.A."/>
            <person name="Thomas B.C."/>
            <person name="Sharon I."/>
            <person name="Castelle C.J."/>
            <person name="Singh A."/>
            <person name="Wilkins M.J."/>
            <person name="Williams K.H."/>
            <person name="Banfield J.F."/>
        </authorList>
    </citation>
    <scope>NUCLEOTIDE SEQUENCE [LARGE SCALE GENOMIC DNA]</scope>
</reference>
<feature type="transmembrane region" description="Helical" evidence="8">
    <location>
        <begin position="89"/>
        <end position="109"/>
    </location>
</feature>
<organism evidence="9 10">
    <name type="scientific">candidate division WS6 bacterium GW2011_GWF2_39_15</name>
    <dbReference type="NCBI Taxonomy" id="1619100"/>
    <lineage>
        <taxon>Bacteria</taxon>
        <taxon>Candidatus Dojkabacteria</taxon>
    </lineage>
</organism>
<feature type="transmembrane region" description="Helical" evidence="8">
    <location>
        <begin position="140"/>
        <end position="158"/>
    </location>
</feature>
<dbReference type="InterPro" id="IPR050297">
    <property type="entry name" value="LipidA_mod_glycosyltrf_83"/>
</dbReference>
<feature type="transmembrane region" description="Helical" evidence="8">
    <location>
        <begin position="476"/>
        <end position="497"/>
    </location>
</feature>
<dbReference type="PATRIC" id="fig|1619100.3.peg.808"/>
<dbReference type="EMBL" id="LBWK01000002">
    <property type="protein sequence ID" value="KKR05751.1"/>
    <property type="molecule type" value="Genomic_DNA"/>
</dbReference>
<keyword evidence="5 8" id="KW-0812">Transmembrane</keyword>
<evidence type="ECO:0000256" key="6">
    <source>
        <dbReference type="ARBA" id="ARBA00022989"/>
    </source>
</evidence>
<feature type="transmembrane region" description="Helical" evidence="8">
    <location>
        <begin position="345"/>
        <end position="364"/>
    </location>
</feature>
<evidence type="ECO:0000256" key="5">
    <source>
        <dbReference type="ARBA" id="ARBA00022692"/>
    </source>
</evidence>
<keyword evidence="3" id="KW-0328">Glycosyltransferase</keyword>
<evidence type="ECO:0000256" key="4">
    <source>
        <dbReference type="ARBA" id="ARBA00022679"/>
    </source>
</evidence>
<feature type="transmembrane region" description="Helical" evidence="8">
    <location>
        <begin position="422"/>
        <end position="444"/>
    </location>
</feature>
<feature type="transmembrane region" description="Helical" evidence="8">
    <location>
        <begin position="394"/>
        <end position="410"/>
    </location>
</feature>
<gene>
    <name evidence="9" type="ORF">UT34_C0002G0258</name>
</gene>